<reference evidence="2 3" key="1">
    <citation type="journal article" date="2012" name="J. Bacteriol.">
        <title>Draft Genome Sequence of Salimicrobium sp. Strain MJ3, Isolated from Myulchi-Jeot, Korean Fermented Seafood.</title>
        <authorList>
            <person name="Lee S.H."/>
            <person name="Jung J.Y."/>
            <person name="Jeon C.O."/>
        </authorList>
    </citation>
    <scope>NUCLEOTIDE SEQUENCE [LARGE SCALE GENOMIC DNA]</scope>
    <source>
        <strain evidence="2 3">MJ3</strain>
    </source>
</reference>
<dbReference type="KEGG" id="sje:AAV35_012695"/>
<dbReference type="RefSeq" id="WP_008592673.1">
    <property type="nucleotide sequence ID" value="NZ_CP011361.2"/>
</dbReference>
<reference evidence="4" key="2">
    <citation type="submission" date="2015-06" db="EMBL/GenBank/DDBJ databases">
        <title>Salimicrobium jeotgali MJ3, isolated from Myulchi jeot, a traditional Korean fermented seafood.</title>
        <authorList>
            <person name="Kim K.H."/>
            <person name="Jeon C.O."/>
            <person name="Jin H.M."/>
        </authorList>
    </citation>
    <scope>NUCLEOTIDE SEQUENCE [LARGE SCALE GENOMIC DNA]</scope>
    <source>
        <strain evidence="4">MJ3</strain>
    </source>
</reference>
<dbReference type="EMBL" id="AMPQ01000045">
    <property type="protein sequence ID" value="EKE30487.1"/>
    <property type="molecule type" value="Genomic_DNA"/>
</dbReference>
<dbReference type="Proteomes" id="UP000092654">
    <property type="component" value="Chromosome"/>
</dbReference>
<evidence type="ECO:0000313" key="1">
    <source>
        <dbReference type="EMBL" id="AKG05524.1"/>
    </source>
</evidence>
<organism evidence="2 3">
    <name type="scientific">Salimicrobium jeotgali</name>
    <dbReference type="NCBI Taxonomy" id="1230341"/>
    <lineage>
        <taxon>Bacteria</taxon>
        <taxon>Bacillati</taxon>
        <taxon>Bacillota</taxon>
        <taxon>Bacilli</taxon>
        <taxon>Bacillales</taxon>
        <taxon>Bacillaceae</taxon>
        <taxon>Salimicrobium</taxon>
    </lineage>
</organism>
<proteinExistence type="predicted"/>
<accession>K2G7U6</accession>
<name>K2G7U6_9BACI</name>
<evidence type="ECO:0000313" key="3">
    <source>
        <dbReference type="Proteomes" id="UP000011746"/>
    </source>
</evidence>
<sequence length="122" mass="13705">MKFDFSGVFATYNRPFQRITFAEGYRDYGNGGQWVEGGENPPIESQGIIMPLGNDDLTFDTSGTYTVEDRKLFLQEPETLDKDDLVRVDGDDFHVTGDKAWQQYGGFNVYLLKRSDAGGESA</sequence>
<gene>
    <name evidence="1" type="ORF">AAV35_012695</name>
    <name evidence="2" type="ORF">MJ3_13639</name>
</gene>
<dbReference type="Proteomes" id="UP000011746">
    <property type="component" value="Unassembled WGS sequence"/>
</dbReference>
<dbReference type="AlphaFoldDB" id="K2G7U6"/>
<dbReference type="EMBL" id="CP011361">
    <property type="protein sequence ID" value="AKG05524.1"/>
    <property type="molecule type" value="Genomic_DNA"/>
</dbReference>
<protein>
    <submittedName>
        <fullName evidence="2">Uncharacterized protein</fullName>
    </submittedName>
</protein>
<evidence type="ECO:0000313" key="4">
    <source>
        <dbReference type="Proteomes" id="UP000092654"/>
    </source>
</evidence>
<evidence type="ECO:0000313" key="2">
    <source>
        <dbReference type="EMBL" id="EKE30487.1"/>
    </source>
</evidence>
<keyword evidence="3" id="KW-1185">Reference proteome</keyword>
<dbReference type="STRING" id="1230341.AAV35_012695"/>
<reference evidence="1" key="3">
    <citation type="submission" date="2016-11" db="EMBL/GenBank/DDBJ databases">
        <title>Salimicrobium jeotgali MJ3, isolated from Myulchi jeot, a traditional Korean fermented seafood.</title>
        <authorList>
            <person name="Kim K.H."/>
            <person name="Jeon C.O."/>
            <person name="Jin H.M."/>
        </authorList>
    </citation>
    <scope>NUCLEOTIDE SEQUENCE</scope>
    <source>
        <strain evidence="1">MJ3</strain>
    </source>
</reference>